<evidence type="ECO:0000313" key="2">
    <source>
        <dbReference type="EMBL" id="GAA2495017.1"/>
    </source>
</evidence>
<evidence type="ECO:0000313" key="3">
    <source>
        <dbReference type="Proteomes" id="UP001501358"/>
    </source>
</evidence>
<name>A0ABN3M519_9ACTN</name>
<gene>
    <name evidence="2" type="ORF">GCM10010406_33960</name>
</gene>
<dbReference type="EMBL" id="BAAATA010000019">
    <property type="protein sequence ID" value="GAA2495017.1"/>
    <property type="molecule type" value="Genomic_DNA"/>
</dbReference>
<feature type="region of interest" description="Disordered" evidence="1">
    <location>
        <begin position="77"/>
        <end position="105"/>
    </location>
</feature>
<evidence type="ECO:0000256" key="1">
    <source>
        <dbReference type="SAM" id="MobiDB-lite"/>
    </source>
</evidence>
<feature type="region of interest" description="Disordered" evidence="1">
    <location>
        <begin position="1"/>
        <end position="22"/>
    </location>
</feature>
<feature type="compositionally biased region" description="Basic and acidic residues" evidence="1">
    <location>
        <begin position="77"/>
        <end position="103"/>
    </location>
</feature>
<protein>
    <submittedName>
        <fullName evidence="2">Uncharacterized protein</fullName>
    </submittedName>
</protein>
<dbReference type="RefSeq" id="WP_182315846.1">
    <property type="nucleotide sequence ID" value="NZ_BAAATA010000019.1"/>
</dbReference>
<reference evidence="2 3" key="1">
    <citation type="journal article" date="2019" name="Int. J. Syst. Evol. Microbiol.">
        <title>The Global Catalogue of Microorganisms (GCM) 10K type strain sequencing project: providing services to taxonomists for standard genome sequencing and annotation.</title>
        <authorList>
            <consortium name="The Broad Institute Genomics Platform"/>
            <consortium name="The Broad Institute Genome Sequencing Center for Infectious Disease"/>
            <person name="Wu L."/>
            <person name="Ma J."/>
        </authorList>
    </citation>
    <scope>NUCLEOTIDE SEQUENCE [LARGE SCALE GENOMIC DNA]</scope>
    <source>
        <strain evidence="2 3">JCM 6307</strain>
    </source>
</reference>
<proteinExistence type="predicted"/>
<accession>A0ABN3M519</accession>
<sequence length="128" mass="14140">MPVPDHHHSRPHPPTALDPVIGPREAGEFLEYRAVEMAALDCLDPDHAHEIVCERAAEGDPVVLAASRQTWTLREGADPERAPGETLDIRDRLTDPPRVRVRADGSPATAELPIAVLQMYRLASWDRG</sequence>
<comment type="caution">
    <text evidence="2">The sequence shown here is derived from an EMBL/GenBank/DDBJ whole genome shotgun (WGS) entry which is preliminary data.</text>
</comment>
<keyword evidence="3" id="KW-1185">Reference proteome</keyword>
<dbReference type="Proteomes" id="UP001501358">
    <property type="component" value="Unassembled WGS sequence"/>
</dbReference>
<organism evidence="2 3">
    <name type="scientific">Streptomyces thermolineatus</name>
    <dbReference type="NCBI Taxonomy" id="44033"/>
    <lineage>
        <taxon>Bacteria</taxon>
        <taxon>Bacillati</taxon>
        <taxon>Actinomycetota</taxon>
        <taxon>Actinomycetes</taxon>
        <taxon>Kitasatosporales</taxon>
        <taxon>Streptomycetaceae</taxon>
        <taxon>Streptomyces</taxon>
    </lineage>
</organism>